<dbReference type="PROSITE" id="PS00018">
    <property type="entry name" value="EF_HAND_1"/>
    <property type="match status" value="1"/>
</dbReference>
<name>A0A8T3E009_9TELE</name>
<dbReference type="Proteomes" id="UP000829720">
    <property type="component" value="Unassembled WGS sequence"/>
</dbReference>
<dbReference type="SMART" id="SM00720">
    <property type="entry name" value="calpain_III"/>
    <property type="match status" value="1"/>
</dbReference>
<comment type="subcellular location">
    <subcellularLocation>
        <location evidence="2">Cytoplasm</location>
    </subcellularLocation>
    <subcellularLocation>
        <location evidence="1">Endomembrane system</location>
    </subcellularLocation>
</comment>
<keyword evidence="5" id="KW-0479">Metal-binding</keyword>
<evidence type="ECO:0000256" key="8">
    <source>
        <dbReference type="ARBA" id="ARBA00022807"/>
    </source>
</evidence>
<protein>
    <recommendedName>
        <fullName evidence="11">EF-hand domain-containing protein</fullName>
    </recommendedName>
</protein>
<evidence type="ECO:0000256" key="6">
    <source>
        <dbReference type="ARBA" id="ARBA00022737"/>
    </source>
</evidence>
<keyword evidence="6" id="KW-0677">Repeat</keyword>
<dbReference type="GO" id="GO:0005509">
    <property type="term" value="F:calcium ion binding"/>
    <property type="evidence" value="ECO:0007669"/>
    <property type="project" value="InterPro"/>
</dbReference>
<evidence type="ECO:0000313" key="13">
    <source>
        <dbReference type="Proteomes" id="UP000829720"/>
    </source>
</evidence>
<evidence type="ECO:0000259" key="11">
    <source>
        <dbReference type="PROSITE" id="PS50222"/>
    </source>
</evidence>
<dbReference type="Gene3D" id="2.60.120.380">
    <property type="match status" value="1"/>
</dbReference>
<evidence type="ECO:0000256" key="3">
    <source>
        <dbReference type="ARBA" id="ARBA00022490"/>
    </source>
</evidence>
<dbReference type="InterPro" id="IPR018247">
    <property type="entry name" value="EF_Hand_1_Ca_BS"/>
</dbReference>
<evidence type="ECO:0000256" key="5">
    <source>
        <dbReference type="ARBA" id="ARBA00022723"/>
    </source>
</evidence>
<dbReference type="AlphaFoldDB" id="A0A8T3E009"/>
<dbReference type="InterPro" id="IPR002048">
    <property type="entry name" value="EF_hand_dom"/>
</dbReference>
<keyword evidence="9" id="KW-0106">Calcium</keyword>
<keyword evidence="10" id="KW-0472">Membrane</keyword>
<keyword evidence="13" id="KW-1185">Reference proteome</keyword>
<evidence type="ECO:0000256" key="7">
    <source>
        <dbReference type="ARBA" id="ARBA00022801"/>
    </source>
</evidence>
<evidence type="ECO:0000313" key="12">
    <source>
        <dbReference type="EMBL" id="KAI1902613.1"/>
    </source>
</evidence>
<sequence length="261" mass="30048">MRSVHLKRDFFLTHGSKARSELFINLREVSSRFRLPAGEYIVVPSTFEPQKEADFVLRVFSEKPADSHELDDDVTAELPEEPLLDESQIDDGFKNLFKQLAGETMEITIPKLQTILNRVTSKHKDLKTKGFSKEACRSMITLMDTTGSGRLGLAEFHVLWEKVKRYLAVFRQFDVDKSGTMSSYEMRMALQSVGFKLSNHLFQLIIVRYAEPDDLNVTFDSFLTCLIRLETMFKTFKTMDSDTDGVVSFSFFQWISLTMFA</sequence>
<dbReference type="PROSITE" id="PS50222">
    <property type="entry name" value="EF_HAND_2"/>
    <property type="match status" value="1"/>
</dbReference>
<evidence type="ECO:0000256" key="10">
    <source>
        <dbReference type="ARBA" id="ARBA00023136"/>
    </source>
</evidence>
<dbReference type="SUPFAM" id="SSF47473">
    <property type="entry name" value="EF-hand"/>
    <property type="match status" value="1"/>
</dbReference>
<dbReference type="EMBL" id="JAERUA010000002">
    <property type="protein sequence ID" value="KAI1902613.1"/>
    <property type="molecule type" value="Genomic_DNA"/>
</dbReference>
<keyword evidence="8" id="KW-0788">Thiol protease</keyword>
<evidence type="ECO:0000256" key="4">
    <source>
        <dbReference type="ARBA" id="ARBA00022670"/>
    </source>
</evidence>
<dbReference type="PANTHER" id="PTHR46735">
    <property type="entry name" value="CALPAIN, SMALL SUBUNIT 1 A-RELATED"/>
    <property type="match status" value="1"/>
</dbReference>
<dbReference type="SMART" id="SM00054">
    <property type="entry name" value="EFh"/>
    <property type="match status" value="3"/>
</dbReference>
<dbReference type="Gene3D" id="1.10.238.10">
    <property type="entry name" value="EF-hand"/>
    <property type="match status" value="1"/>
</dbReference>
<dbReference type="InterPro" id="IPR022683">
    <property type="entry name" value="Calpain_III"/>
</dbReference>
<keyword evidence="4" id="KW-0645">Protease</keyword>
<dbReference type="OrthoDB" id="186625at2759"/>
<evidence type="ECO:0000256" key="1">
    <source>
        <dbReference type="ARBA" id="ARBA00004308"/>
    </source>
</evidence>
<dbReference type="FunFam" id="1.10.238.10:FF:000270">
    <property type="entry name" value="calpain-3 isoform X7"/>
    <property type="match status" value="1"/>
</dbReference>
<dbReference type="SUPFAM" id="SSF49758">
    <property type="entry name" value="Calpain large subunit, middle domain (domain III)"/>
    <property type="match status" value="1"/>
</dbReference>
<dbReference type="PANTHER" id="PTHR46735:SF3">
    <property type="entry name" value="CALPAIN SMALL SUBUNIT 1-RELATED"/>
    <property type="match status" value="1"/>
</dbReference>
<dbReference type="Pfam" id="PF13405">
    <property type="entry name" value="EF-hand_6"/>
    <property type="match status" value="1"/>
</dbReference>
<organism evidence="12 13">
    <name type="scientific">Albula goreensis</name>
    <dbReference type="NCBI Taxonomy" id="1534307"/>
    <lineage>
        <taxon>Eukaryota</taxon>
        <taxon>Metazoa</taxon>
        <taxon>Chordata</taxon>
        <taxon>Craniata</taxon>
        <taxon>Vertebrata</taxon>
        <taxon>Euteleostomi</taxon>
        <taxon>Actinopterygii</taxon>
        <taxon>Neopterygii</taxon>
        <taxon>Teleostei</taxon>
        <taxon>Albuliformes</taxon>
        <taxon>Albulidae</taxon>
        <taxon>Albula</taxon>
    </lineage>
</organism>
<dbReference type="GO" id="GO:0008234">
    <property type="term" value="F:cysteine-type peptidase activity"/>
    <property type="evidence" value="ECO:0007669"/>
    <property type="project" value="UniProtKB-KW"/>
</dbReference>
<dbReference type="Pfam" id="PF01067">
    <property type="entry name" value="Calpain_III"/>
    <property type="match status" value="1"/>
</dbReference>
<dbReference type="GO" id="GO:0006508">
    <property type="term" value="P:proteolysis"/>
    <property type="evidence" value="ECO:0007669"/>
    <property type="project" value="UniProtKB-KW"/>
</dbReference>
<evidence type="ECO:0000256" key="2">
    <source>
        <dbReference type="ARBA" id="ARBA00004496"/>
    </source>
</evidence>
<gene>
    <name evidence="12" type="ORF">AGOR_G00017730</name>
</gene>
<keyword evidence="3" id="KW-0963">Cytoplasm</keyword>
<keyword evidence="7" id="KW-0378">Hydrolase</keyword>
<dbReference type="GO" id="GO:0110158">
    <property type="term" value="C:calpain complex"/>
    <property type="evidence" value="ECO:0007669"/>
    <property type="project" value="TreeGrafter"/>
</dbReference>
<feature type="domain" description="EF-hand" evidence="11">
    <location>
        <begin position="161"/>
        <end position="196"/>
    </location>
</feature>
<dbReference type="Pfam" id="PF13833">
    <property type="entry name" value="EF-hand_8"/>
    <property type="match status" value="1"/>
</dbReference>
<dbReference type="InterPro" id="IPR036213">
    <property type="entry name" value="Calpain_III_sf"/>
</dbReference>
<dbReference type="InterPro" id="IPR022682">
    <property type="entry name" value="Calpain_domain_III"/>
</dbReference>
<reference evidence="12" key="1">
    <citation type="submission" date="2021-01" db="EMBL/GenBank/DDBJ databases">
        <authorList>
            <person name="Zahm M."/>
            <person name="Roques C."/>
            <person name="Cabau C."/>
            <person name="Klopp C."/>
            <person name="Donnadieu C."/>
            <person name="Jouanno E."/>
            <person name="Lampietro C."/>
            <person name="Louis A."/>
            <person name="Herpin A."/>
            <person name="Echchiki A."/>
            <person name="Berthelot C."/>
            <person name="Parey E."/>
            <person name="Roest-Crollius H."/>
            <person name="Braasch I."/>
            <person name="Postlethwait J."/>
            <person name="Bobe J."/>
            <person name="Montfort J."/>
            <person name="Bouchez O."/>
            <person name="Begum T."/>
            <person name="Mejri S."/>
            <person name="Adams A."/>
            <person name="Chen W.-J."/>
            <person name="Guiguen Y."/>
        </authorList>
    </citation>
    <scope>NUCLEOTIDE SEQUENCE</scope>
    <source>
        <tissue evidence="12">Blood</tissue>
    </source>
</reference>
<dbReference type="GO" id="GO:0012505">
    <property type="term" value="C:endomembrane system"/>
    <property type="evidence" value="ECO:0007669"/>
    <property type="project" value="UniProtKB-SubCell"/>
</dbReference>
<proteinExistence type="predicted"/>
<dbReference type="InterPro" id="IPR011992">
    <property type="entry name" value="EF-hand-dom_pair"/>
</dbReference>
<accession>A0A8T3E009</accession>
<evidence type="ECO:0000256" key="9">
    <source>
        <dbReference type="ARBA" id="ARBA00022837"/>
    </source>
</evidence>
<comment type="caution">
    <text evidence="12">The sequence shown here is derived from an EMBL/GenBank/DDBJ whole genome shotgun (WGS) entry which is preliminary data.</text>
</comment>